<dbReference type="PANTHER" id="PTHR43522:SF2">
    <property type="entry name" value="TRANSKETOLASE 1-RELATED"/>
    <property type="match status" value="1"/>
</dbReference>
<dbReference type="InterPro" id="IPR029061">
    <property type="entry name" value="THDP-binding"/>
</dbReference>
<keyword evidence="8" id="KW-0786">Thiamine pyrophosphate</keyword>
<comment type="cofactor">
    <cofactor evidence="2">
        <name>thiamine diphosphate</name>
        <dbReference type="ChEBI" id="CHEBI:58937"/>
    </cofactor>
</comment>
<dbReference type="NCBIfam" id="TIGR00232">
    <property type="entry name" value="tktlase_bact"/>
    <property type="match status" value="1"/>
</dbReference>
<dbReference type="InterPro" id="IPR033247">
    <property type="entry name" value="Transketolase_fam"/>
</dbReference>
<evidence type="ECO:0000313" key="13">
    <source>
        <dbReference type="EMBL" id="BDG16754.1"/>
    </source>
</evidence>
<evidence type="ECO:0000256" key="9">
    <source>
        <dbReference type="ARBA" id="ARBA00049473"/>
    </source>
</evidence>
<dbReference type="Pfam" id="PF00456">
    <property type="entry name" value="Transketolase_N"/>
    <property type="match status" value="1"/>
</dbReference>
<evidence type="ECO:0000256" key="4">
    <source>
        <dbReference type="ARBA" id="ARBA00013152"/>
    </source>
</evidence>
<dbReference type="InterPro" id="IPR005474">
    <property type="entry name" value="Transketolase_N"/>
</dbReference>
<dbReference type="InterPro" id="IPR055152">
    <property type="entry name" value="Transketolase-like_C_2"/>
</dbReference>
<evidence type="ECO:0000256" key="11">
    <source>
        <dbReference type="SAM" id="MobiDB-lite"/>
    </source>
</evidence>
<keyword evidence="7" id="KW-0460">Magnesium</keyword>
<sequence>MTKTQDLTALSVNAIRFLAMDAVEKVKSGHPGMPMAMAPLAYLLFREVMRHNPLDPTWPNRDRFVLSAGHGSMLLYAVLHLTGYDLPLEEIQRFRQWGSKTPGHPERGHTPGVEVTTGPLGQGISTAVGLALAEKKLAAEFNRPGHTVVDHYTYVLASDGDLMEGVSGEASSLAGQWGLSKLIVFWDDNRISIDGPTDLAFKEDVLLRYRAYGWQTLRVEDANDLNALRHALRLAQLDERPTLIAVRSHIGYGSPKQDSPKAHGEPLGPEAVEATRKNLGWPYPPFVVPEEVYRHMDLRTQGQAWQEAWERAMEAYAKAYPELYQELLRRLRGELPPLPEEPPAFDKPLATRAASGKVLDLLAPRMPELLGGSADLTPSNNTKAQGMEDFSPQNPTGRYLRFGVREHGMGAILNGLNLHGGYRAYGGTFLVFSDYMRPAIRLAALMGTPTVFVFTHDSIALGEDGPTHQPVEHLMGLRAMPGLWVIRPADAYETFYAWQVALRRKEGPTALVLTRQAVPLLSPEKAKGLLRGGYVLEDAEKPQGVILATGSEVHLALKAKELLGERGVGVRVVSLPCLELFEAQPEEYRKAVLPPGLPVVAVEAGASLGWERYAHRVVGLDRFGASAPYPEVYERLGFTPERVAEVLLELV</sequence>
<dbReference type="Pfam" id="PF22613">
    <property type="entry name" value="Transketolase_C_1"/>
    <property type="match status" value="1"/>
</dbReference>
<comment type="cofactor">
    <cofactor evidence="1">
        <name>Mg(2+)</name>
        <dbReference type="ChEBI" id="CHEBI:18420"/>
    </cofactor>
</comment>
<dbReference type="Pfam" id="PF02779">
    <property type="entry name" value="Transket_pyr"/>
    <property type="match status" value="1"/>
</dbReference>
<evidence type="ECO:0000256" key="8">
    <source>
        <dbReference type="ARBA" id="ARBA00023052"/>
    </source>
</evidence>
<dbReference type="EMBL" id="AP025593">
    <property type="protein sequence ID" value="BDG16754.1"/>
    <property type="molecule type" value="Genomic_DNA"/>
</dbReference>
<organism evidence="13 14">
    <name type="scientific">Thermus brockianus</name>
    <dbReference type="NCBI Taxonomy" id="56956"/>
    <lineage>
        <taxon>Bacteria</taxon>
        <taxon>Thermotogati</taxon>
        <taxon>Deinococcota</taxon>
        <taxon>Deinococci</taxon>
        <taxon>Thermales</taxon>
        <taxon>Thermaceae</taxon>
        <taxon>Thermus</taxon>
    </lineage>
</organism>
<dbReference type="Gene3D" id="3.40.50.920">
    <property type="match status" value="1"/>
</dbReference>
<evidence type="ECO:0000256" key="5">
    <source>
        <dbReference type="ARBA" id="ARBA00022679"/>
    </source>
</evidence>
<accession>A0ABM7XKA4</accession>
<evidence type="ECO:0000256" key="10">
    <source>
        <dbReference type="NCBIfam" id="TIGR00232"/>
    </source>
</evidence>
<dbReference type="SUPFAM" id="SSF52518">
    <property type="entry name" value="Thiamin diphosphate-binding fold (THDP-binding)"/>
    <property type="match status" value="2"/>
</dbReference>
<dbReference type="Proteomes" id="UP000831120">
    <property type="component" value="Chromosome"/>
</dbReference>
<evidence type="ECO:0000313" key="14">
    <source>
        <dbReference type="Proteomes" id="UP000831120"/>
    </source>
</evidence>
<dbReference type="InterPro" id="IPR005475">
    <property type="entry name" value="Transketolase-like_Pyr-bd"/>
</dbReference>
<dbReference type="SMART" id="SM00861">
    <property type="entry name" value="Transket_pyr"/>
    <property type="match status" value="1"/>
</dbReference>
<dbReference type="RefSeq" id="WP_244362093.1">
    <property type="nucleotide sequence ID" value="NZ_AP025593.1"/>
</dbReference>
<dbReference type="CDD" id="cd07033">
    <property type="entry name" value="TPP_PYR_DXS_TK_like"/>
    <property type="match status" value="1"/>
</dbReference>
<reference evidence="13 14" key="1">
    <citation type="journal article" date="2022" name="Microbiol. Resour. Announc.">
        <title>Complete Genome Sequences of Thermus Strains Isolated from Senami Hot Spring in Japan.</title>
        <authorList>
            <person name="Miyazaki K."/>
        </authorList>
    </citation>
    <scope>NUCLEOTIDE SEQUENCE [LARGE SCALE GENOMIC DNA]</scope>
    <source>
        <strain evidence="13 14">SNM4-1</strain>
    </source>
</reference>
<dbReference type="EC" id="2.2.1.1" evidence="4 10"/>
<comment type="similarity">
    <text evidence="3">Belongs to the transketolase family.</text>
</comment>
<protein>
    <recommendedName>
        <fullName evidence="4 10">Transketolase</fullName>
        <ecNumber evidence="4 10">2.2.1.1</ecNumber>
    </recommendedName>
</protein>
<dbReference type="SUPFAM" id="SSF52922">
    <property type="entry name" value="TK C-terminal domain-like"/>
    <property type="match status" value="1"/>
</dbReference>
<feature type="region of interest" description="Disordered" evidence="11">
    <location>
        <begin position="99"/>
        <end position="118"/>
    </location>
</feature>
<dbReference type="InterPro" id="IPR005478">
    <property type="entry name" value="Transketolase_bac-like"/>
</dbReference>
<gene>
    <name evidence="13" type="ORF">TbrSNM41_14880</name>
</gene>
<keyword evidence="5" id="KW-0808">Transferase</keyword>
<evidence type="ECO:0000256" key="1">
    <source>
        <dbReference type="ARBA" id="ARBA00001946"/>
    </source>
</evidence>
<dbReference type="InterPro" id="IPR009014">
    <property type="entry name" value="Transketo_C/PFOR_II"/>
</dbReference>
<dbReference type="PANTHER" id="PTHR43522">
    <property type="entry name" value="TRANSKETOLASE"/>
    <property type="match status" value="1"/>
</dbReference>
<evidence type="ECO:0000256" key="3">
    <source>
        <dbReference type="ARBA" id="ARBA00007131"/>
    </source>
</evidence>
<feature type="domain" description="Transketolase-like pyrimidine-binding" evidence="12">
    <location>
        <begin position="349"/>
        <end position="520"/>
    </location>
</feature>
<evidence type="ECO:0000256" key="7">
    <source>
        <dbReference type="ARBA" id="ARBA00022842"/>
    </source>
</evidence>
<evidence type="ECO:0000256" key="2">
    <source>
        <dbReference type="ARBA" id="ARBA00001964"/>
    </source>
</evidence>
<evidence type="ECO:0000259" key="12">
    <source>
        <dbReference type="SMART" id="SM00861"/>
    </source>
</evidence>
<dbReference type="CDD" id="cd02012">
    <property type="entry name" value="TPP_TK"/>
    <property type="match status" value="1"/>
</dbReference>
<comment type="catalytic activity">
    <reaction evidence="9">
        <text>D-sedoheptulose 7-phosphate + D-glyceraldehyde 3-phosphate = aldehydo-D-ribose 5-phosphate + D-xylulose 5-phosphate</text>
        <dbReference type="Rhea" id="RHEA:10508"/>
        <dbReference type="ChEBI" id="CHEBI:57483"/>
        <dbReference type="ChEBI" id="CHEBI:57737"/>
        <dbReference type="ChEBI" id="CHEBI:58273"/>
        <dbReference type="ChEBI" id="CHEBI:59776"/>
        <dbReference type="EC" id="2.2.1.1"/>
    </reaction>
</comment>
<name>A0ABM7XKA4_THEBO</name>
<keyword evidence="6" id="KW-0479">Metal-binding</keyword>
<proteinExistence type="inferred from homology"/>
<keyword evidence="14" id="KW-1185">Reference proteome</keyword>
<dbReference type="Gene3D" id="3.40.50.970">
    <property type="match status" value="2"/>
</dbReference>
<evidence type="ECO:0000256" key="6">
    <source>
        <dbReference type="ARBA" id="ARBA00022723"/>
    </source>
</evidence>